<gene>
    <name evidence="1" type="ORF">BAQU_1700</name>
</gene>
<organism evidence="1 2">
    <name type="scientific">Bifidobacterium aquikefiri</name>
    <dbReference type="NCBI Taxonomy" id="1653207"/>
    <lineage>
        <taxon>Bacteria</taxon>
        <taxon>Bacillati</taxon>
        <taxon>Actinomycetota</taxon>
        <taxon>Actinomycetes</taxon>
        <taxon>Bifidobacteriales</taxon>
        <taxon>Bifidobacteriaceae</taxon>
        <taxon>Bifidobacterium</taxon>
    </lineage>
</organism>
<sequence length="85" mass="8954">MAYQMVFKDGFLDRARRMSGLKSDAAFAGAIGVSESVLSKAKKTGICTPGMVVGLHLAFGFTPGEVATVGELHSDNPRPQQLLTA</sequence>
<dbReference type="OrthoDB" id="3233998at2"/>
<comment type="caution">
    <text evidence="1">The sequence shown here is derived from an EMBL/GenBank/DDBJ whole genome shotgun (WGS) entry which is preliminary data.</text>
</comment>
<dbReference type="AlphaFoldDB" id="A0A261G260"/>
<accession>A0A261G260</accession>
<reference evidence="1 2" key="1">
    <citation type="journal article" date="2017" name="BMC Genomics">
        <title>Comparative genomic and phylogenomic analyses of the Bifidobacteriaceae family.</title>
        <authorList>
            <person name="Lugli G.A."/>
            <person name="Milani C."/>
            <person name="Turroni F."/>
            <person name="Duranti S."/>
            <person name="Mancabelli L."/>
            <person name="Mangifesta M."/>
            <person name="Ferrario C."/>
            <person name="Modesto M."/>
            <person name="Mattarelli P."/>
            <person name="Jiri K."/>
            <person name="van Sinderen D."/>
            <person name="Ventura M."/>
        </authorList>
    </citation>
    <scope>NUCLEOTIDE SEQUENCE [LARGE SCALE GENOMIC DNA]</scope>
    <source>
        <strain evidence="1 2">LMG 28769</strain>
    </source>
</reference>
<dbReference type="EMBL" id="MWXA01000008">
    <property type="protein sequence ID" value="OZG65517.1"/>
    <property type="molecule type" value="Genomic_DNA"/>
</dbReference>
<dbReference type="Proteomes" id="UP000216451">
    <property type="component" value="Unassembled WGS sequence"/>
</dbReference>
<dbReference type="GeneID" id="98296359"/>
<proteinExistence type="predicted"/>
<evidence type="ECO:0008006" key="3">
    <source>
        <dbReference type="Google" id="ProtNLM"/>
    </source>
</evidence>
<evidence type="ECO:0000313" key="1">
    <source>
        <dbReference type="EMBL" id="OZG65517.1"/>
    </source>
</evidence>
<protein>
    <recommendedName>
        <fullName evidence="3">XRE family transcriptional regulator</fullName>
    </recommendedName>
</protein>
<name>A0A261G260_9BIFI</name>
<evidence type="ECO:0000313" key="2">
    <source>
        <dbReference type="Proteomes" id="UP000216451"/>
    </source>
</evidence>
<keyword evidence="2" id="KW-1185">Reference proteome</keyword>
<dbReference type="RefSeq" id="WP_094694728.1">
    <property type="nucleotide sequence ID" value="NZ_JBDNSV010000003.1"/>
</dbReference>